<dbReference type="CDD" id="cd05312">
    <property type="entry name" value="NAD_bind_1_malic_enz"/>
    <property type="match status" value="1"/>
</dbReference>
<evidence type="ECO:0000259" key="9">
    <source>
        <dbReference type="SMART" id="SM01274"/>
    </source>
</evidence>
<reference evidence="10 11" key="1">
    <citation type="submission" date="2020-05" db="EMBL/GenBank/DDBJ databases">
        <title>Vigna angularis (adzuki bean) Var. LongXiaoDou No. 4 denovo assembly.</title>
        <authorList>
            <person name="Xiang H."/>
        </authorList>
    </citation>
    <scope>NUCLEOTIDE SEQUENCE [LARGE SCALE GENOMIC DNA]</scope>
    <source>
        <tissue evidence="10">Leaf</tissue>
    </source>
</reference>
<sequence length="596" mass="66275">MFSSTRCAFLTNSGLGGCGSMGDAPRKRSNPMRVVCMTPSNGRSGDRNNSVVMETPLKELKKDSPVDDVDGNSISAGGPQDVYGEDRATEDQFVTPWSVSVASGYTLLRDPHFNKGLAFSEKERDAHYLRGLLPPSVIPQETQVKKMIRHIRQYQVPLQKYMAMMDLQERNERLFYTLLINHVEELLPVVYTPTVGEACQKYGSIFMRPQGLYISLKEKGKIREVLRNWPEKNIQVIVVTDGERILGLGDLGCQCLPITIDVGTNNEQLLNDELYIGLKQRRATGQEYAELMHEFMTALKQTYGEKVLIQFEDFANHNAFDLLEKYRSTHLVFNDDIQGTASVVLAGLVAALKLVGGNLADHRFLFLGAGEAGTGIAELIALETSKQTNAPLEEVRKNIWLVDSKGLIVSSRKDSLQHFKKPWAHEHEPVNNLLDAVNQIKPTVLIGTSGQGRTFTKEVIEAMASFNEKPIILSLSNPTSQSECTAEEAYKWSQANNAYIFPGFGLGLIMSGTIRVHDDLLLAASEALASQVSQENFDMGLIYPPFTNIRKISAHIAANVAAKAYELGLATRLPQPKDLVKFAESCMYTPSYRTYR</sequence>
<dbReference type="SMART" id="SM01274">
    <property type="entry name" value="malic"/>
    <property type="match status" value="1"/>
</dbReference>
<evidence type="ECO:0000256" key="7">
    <source>
        <dbReference type="SAM" id="MobiDB-lite"/>
    </source>
</evidence>
<dbReference type="InterPro" id="IPR015884">
    <property type="entry name" value="Malic_enzyme_CS"/>
</dbReference>
<dbReference type="PROSITE" id="PS51257">
    <property type="entry name" value="PROKAR_LIPOPROTEIN"/>
    <property type="match status" value="1"/>
</dbReference>
<dbReference type="PIRSF" id="PIRSF000106">
    <property type="entry name" value="ME"/>
    <property type="match status" value="1"/>
</dbReference>
<dbReference type="PROSITE" id="PS00331">
    <property type="entry name" value="MALIC_ENZYMES"/>
    <property type="match status" value="1"/>
</dbReference>
<dbReference type="GO" id="GO:0051287">
    <property type="term" value="F:NAD binding"/>
    <property type="evidence" value="ECO:0007669"/>
    <property type="project" value="InterPro"/>
</dbReference>
<name>A0A8T0JGL1_PHAAN</name>
<keyword evidence="6" id="KW-0560">Oxidoreductase</keyword>
<accession>A0A8T0JGL1</accession>
<dbReference type="Gene3D" id="3.40.50.720">
    <property type="entry name" value="NAD(P)-binding Rossmann-like Domain"/>
    <property type="match status" value="1"/>
</dbReference>
<evidence type="ECO:0000313" key="11">
    <source>
        <dbReference type="Proteomes" id="UP000743370"/>
    </source>
</evidence>
<evidence type="ECO:0000256" key="4">
    <source>
        <dbReference type="PIRSR" id="PIRSR000106-2"/>
    </source>
</evidence>
<dbReference type="InterPro" id="IPR036291">
    <property type="entry name" value="NAD(P)-bd_dom_sf"/>
</dbReference>
<protein>
    <recommendedName>
        <fullName evidence="6">Malic enzyme</fullName>
    </recommendedName>
</protein>
<dbReference type="SUPFAM" id="SSF53223">
    <property type="entry name" value="Aminoacid dehydrogenase-like, N-terminal domain"/>
    <property type="match status" value="1"/>
</dbReference>
<dbReference type="GO" id="GO:0009507">
    <property type="term" value="C:chloroplast"/>
    <property type="evidence" value="ECO:0007669"/>
    <property type="project" value="TreeGrafter"/>
</dbReference>
<comment type="similarity">
    <text evidence="2 6">Belongs to the malic enzymes family.</text>
</comment>
<organism evidence="10 11">
    <name type="scientific">Phaseolus angularis</name>
    <name type="common">Azuki bean</name>
    <name type="synonym">Vigna angularis</name>
    <dbReference type="NCBI Taxonomy" id="3914"/>
    <lineage>
        <taxon>Eukaryota</taxon>
        <taxon>Viridiplantae</taxon>
        <taxon>Streptophyta</taxon>
        <taxon>Embryophyta</taxon>
        <taxon>Tracheophyta</taxon>
        <taxon>Spermatophyta</taxon>
        <taxon>Magnoliopsida</taxon>
        <taxon>eudicotyledons</taxon>
        <taxon>Gunneridae</taxon>
        <taxon>Pentapetalae</taxon>
        <taxon>rosids</taxon>
        <taxon>fabids</taxon>
        <taxon>Fabales</taxon>
        <taxon>Fabaceae</taxon>
        <taxon>Papilionoideae</taxon>
        <taxon>50 kb inversion clade</taxon>
        <taxon>NPAAA clade</taxon>
        <taxon>indigoferoid/millettioid clade</taxon>
        <taxon>Phaseoleae</taxon>
        <taxon>Vigna</taxon>
    </lineage>
</organism>
<dbReference type="GO" id="GO:0004473">
    <property type="term" value="F:malate dehydrogenase (decarboxylating) (NADP+) activity"/>
    <property type="evidence" value="ECO:0007669"/>
    <property type="project" value="TreeGrafter"/>
</dbReference>
<dbReference type="InterPro" id="IPR001891">
    <property type="entry name" value="Malic_OxRdtase"/>
</dbReference>
<evidence type="ECO:0000256" key="6">
    <source>
        <dbReference type="RuleBase" id="RU003426"/>
    </source>
</evidence>
<comment type="cofactor">
    <cofactor evidence="5">
        <name>Mg(2+)</name>
        <dbReference type="ChEBI" id="CHEBI:18420"/>
    </cofactor>
    <cofactor evidence="5">
        <name>Mn(2+)</name>
        <dbReference type="ChEBI" id="CHEBI:29035"/>
    </cofactor>
    <text evidence="5">Divalent metal cations. Prefers magnesium or manganese.</text>
</comment>
<comment type="cofactor">
    <cofactor evidence="1">
        <name>Mn(2+)</name>
        <dbReference type="ChEBI" id="CHEBI:29035"/>
    </cofactor>
</comment>
<evidence type="ECO:0000256" key="5">
    <source>
        <dbReference type="PIRSR" id="PIRSR000106-3"/>
    </source>
</evidence>
<dbReference type="InterPro" id="IPR046346">
    <property type="entry name" value="Aminoacid_DH-like_N_sf"/>
</dbReference>
<dbReference type="PRINTS" id="PR00072">
    <property type="entry name" value="MALOXRDTASE"/>
</dbReference>
<evidence type="ECO:0000256" key="3">
    <source>
        <dbReference type="ARBA" id="ARBA00022723"/>
    </source>
</evidence>
<feature type="region of interest" description="Disordered" evidence="7">
    <location>
        <begin position="62"/>
        <end position="84"/>
    </location>
</feature>
<dbReference type="PANTHER" id="PTHR23406:SF76">
    <property type="entry name" value="NADP-DEPENDENT MALIC ENZYME 4, CHLOROPLASTIC"/>
    <property type="match status" value="1"/>
</dbReference>
<dbReference type="Proteomes" id="UP000743370">
    <property type="component" value="Unassembled WGS sequence"/>
</dbReference>
<dbReference type="InterPro" id="IPR012302">
    <property type="entry name" value="Malic_NAD-bd"/>
</dbReference>
<dbReference type="Gene3D" id="3.40.50.10380">
    <property type="entry name" value="Malic enzyme, N-terminal domain"/>
    <property type="match status" value="2"/>
</dbReference>
<feature type="binding site" evidence="5">
    <location>
        <position position="313"/>
    </location>
    <ligand>
        <name>a divalent metal cation</name>
        <dbReference type="ChEBI" id="CHEBI:60240"/>
    </ligand>
</feature>
<gene>
    <name evidence="10" type="ORF">HKW66_Vig0212970</name>
</gene>
<dbReference type="SMART" id="SM00919">
    <property type="entry name" value="Malic_M"/>
    <property type="match status" value="1"/>
</dbReference>
<feature type="domain" description="Malic enzyme NAD-binding" evidence="8">
    <location>
        <begin position="337"/>
        <end position="565"/>
    </location>
</feature>
<dbReference type="AlphaFoldDB" id="A0A8T0JGL1"/>
<dbReference type="PANTHER" id="PTHR23406">
    <property type="entry name" value="MALIC ENZYME-RELATED"/>
    <property type="match status" value="1"/>
</dbReference>
<dbReference type="Pfam" id="PF03949">
    <property type="entry name" value="Malic_M"/>
    <property type="match status" value="1"/>
</dbReference>
<evidence type="ECO:0000256" key="1">
    <source>
        <dbReference type="ARBA" id="ARBA00001936"/>
    </source>
</evidence>
<dbReference type="EMBL" id="JABFOF010000011">
    <property type="protein sequence ID" value="KAG2371123.1"/>
    <property type="molecule type" value="Genomic_DNA"/>
</dbReference>
<evidence type="ECO:0000256" key="2">
    <source>
        <dbReference type="ARBA" id="ARBA00008785"/>
    </source>
</evidence>
<dbReference type="GO" id="GO:0006108">
    <property type="term" value="P:malate metabolic process"/>
    <property type="evidence" value="ECO:0007669"/>
    <property type="project" value="TreeGrafter"/>
</dbReference>
<dbReference type="InterPro" id="IPR012301">
    <property type="entry name" value="Malic_N_dom"/>
</dbReference>
<evidence type="ECO:0000259" key="8">
    <source>
        <dbReference type="SMART" id="SM00919"/>
    </source>
</evidence>
<dbReference type="GO" id="GO:0046872">
    <property type="term" value="F:metal ion binding"/>
    <property type="evidence" value="ECO:0007669"/>
    <property type="project" value="UniProtKB-KW"/>
</dbReference>
<feature type="binding site" evidence="4">
    <location>
        <position position="496"/>
    </location>
    <ligand>
        <name>(S)-malate</name>
        <dbReference type="ChEBI" id="CHEBI:15589"/>
    </ligand>
</feature>
<feature type="binding site" evidence="5">
    <location>
        <position position="336"/>
    </location>
    <ligand>
        <name>a divalent metal cation</name>
        <dbReference type="ChEBI" id="CHEBI:60240"/>
    </ligand>
</feature>
<evidence type="ECO:0000313" key="10">
    <source>
        <dbReference type="EMBL" id="KAG2371123.1"/>
    </source>
</evidence>
<feature type="domain" description="Malic enzyme N-terminal" evidence="9">
    <location>
        <begin position="168"/>
        <end position="327"/>
    </location>
</feature>
<comment type="caution">
    <text evidence="10">The sequence shown here is derived from an EMBL/GenBank/DDBJ whole genome shotgun (WGS) entry which is preliminary data.</text>
</comment>
<feature type="binding site" evidence="4">
    <location>
        <position position="244"/>
    </location>
    <ligand>
        <name>(S)-malate</name>
        <dbReference type="ChEBI" id="CHEBI:15589"/>
    </ligand>
</feature>
<proteinExistence type="inferred from homology"/>
<keyword evidence="3 5" id="KW-0479">Metal-binding</keyword>
<feature type="binding site" evidence="5">
    <location>
        <position position="312"/>
    </location>
    <ligand>
        <name>a divalent metal cation</name>
        <dbReference type="ChEBI" id="CHEBI:60240"/>
    </ligand>
</feature>
<dbReference type="Pfam" id="PF00390">
    <property type="entry name" value="malic"/>
    <property type="match status" value="1"/>
</dbReference>
<dbReference type="InterPro" id="IPR037062">
    <property type="entry name" value="Malic_N_dom_sf"/>
</dbReference>
<feature type="binding site" evidence="4">
    <location>
        <position position="477"/>
    </location>
    <ligand>
        <name>(S)-malate</name>
        <dbReference type="ChEBI" id="CHEBI:15589"/>
    </ligand>
</feature>
<dbReference type="SUPFAM" id="SSF51735">
    <property type="entry name" value="NAD(P)-binding Rossmann-fold domains"/>
    <property type="match status" value="1"/>
</dbReference>